<dbReference type="AlphaFoldDB" id="A0A371RHE5"/>
<keyword evidence="4 7" id="KW-0812">Transmembrane</keyword>
<evidence type="ECO:0000256" key="6">
    <source>
        <dbReference type="ARBA" id="ARBA00023136"/>
    </source>
</evidence>
<dbReference type="FunCoup" id="A0A371RHE5">
    <property type="interactions" value="79"/>
</dbReference>
<gene>
    <name evidence="8" type="ORF">DX908_05975</name>
</gene>
<dbReference type="InParanoid" id="A0A371RHE5"/>
<name>A0A371RHE5_9PROT</name>
<evidence type="ECO:0000256" key="2">
    <source>
        <dbReference type="ARBA" id="ARBA00022448"/>
    </source>
</evidence>
<dbReference type="PANTHER" id="PTHR43549">
    <property type="entry name" value="MULTIDRUG RESISTANCE PROTEIN YPNP-RELATED"/>
    <property type="match status" value="1"/>
</dbReference>
<feature type="transmembrane region" description="Helical" evidence="7">
    <location>
        <begin position="369"/>
        <end position="392"/>
    </location>
</feature>
<evidence type="ECO:0000256" key="7">
    <source>
        <dbReference type="SAM" id="Phobius"/>
    </source>
</evidence>
<feature type="transmembrane region" description="Helical" evidence="7">
    <location>
        <begin position="58"/>
        <end position="83"/>
    </location>
</feature>
<evidence type="ECO:0000256" key="5">
    <source>
        <dbReference type="ARBA" id="ARBA00022989"/>
    </source>
</evidence>
<accession>A0A371RHE5</accession>
<dbReference type="InterPro" id="IPR048279">
    <property type="entry name" value="MdtK-like"/>
</dbReference>
<dbReference type="GO" id="GO:0005886">
    <property type="term" value="C:plasma membrane"/>
    <property type="evidence" value="ECO:0007669"/>
    <property type="project" value="UniProtKB-SubCell"/>
</dbReference>
<dbReference type="EMBL" id="QUQO01000001">
    <property type="protein sequence ID" value="RFB04870.1"/>
    <property type="molecule type" value="Genomic_DNA"/>
</dbReference>
<dbReference type="OrthoDB" id="9806302at2"/>
<dbReference type="InterPro" id="IPR052031">
    <property type="entry name" value="Membrane_Transporter-Flippase"/>
</dbReference>
<protein>
    <submittedName>
        <fullName evidence="8">MATE family efflux transporter</fullName>
    </submittedName>
</protein>
<dbReference type="GO" id="GO:0042910">
    <property type="term" value="F:xenobiotic transmembrane transporter activity"/>
    <property type="evidence" value="ECO:0007669"/>
    <property type="project" value="InterPro"/>
</dbReference>
<keyword evidence="5 7" id="KW-1133">Transmembrane helix</keyword>
<proteinExistence type="predicted"/>
<evidence type="ECO:0000313" key="9">
    <source>
        <dbReference type="Proteomes" id="UP000264589"/>
    </source>
</evidence>
<dbReference type="PANTHER" id="PTHR43549:SF3">
    <property type="entry name" value="MULTIDRUG RESISTANCE PROTEIN YPNP-RELATED"/>
    <property type="match status" value="1"/>
</dbReference>
<dbReference type="InterPro" id="IPR002528">
    <property type="entry name" value="MATE_fam"/>
</dbReference>
<reference evidence="8 9" key="1">
    <citation type="submission" date="2018-08" db="EMBL/GenBank/DDBJ databases">
        <title>Parvularcula sp. SM1705, isolated from surface water of the South Sea China.</title>
        <authorList>
            <person name="Sun L."/>
        </authorList>
    </citation>
    <scope>NUCLEOTIDE SEQUENCE [LARGE SCALE GENOMIC DNA]</scope>
    <source>
        <strain evidence="8 9">SM1705</strain>
    </source>
</reference>
<dbReference type="Proteomes" id="UP000264589">
    <property type="component" value="Unassembled WGS sequence"/>
</dbReference>
<evidence type="ECO:0000256" key="3">
    <source>
        <dbReference type="ARBA" id="ARBA00022475"/>
    </source>
</evidence>
<organism evidence="8 9">
    <name type="scientific">Parvularcula marina</name>
    <dbReference type="NCBI Taxonomy" id="2292771"/>
    <lineage>
        <taxon>Bacteria</taxon>
        <taxon>Pseudomonadati</taxon>
        <taxon>Pseudomonadota</taxon>
        <taxon>Alphaproteobacteria</taxon>
        <taxon>Parvularculales</taxon>
        <taxon>Parvularculaceae</taxon>
        <taxon>Parvularcula</taxon>
    </lineage>
</organism>
<comment type="caution">
    <text evidence="8">The sequence shown here is derived from an EMBL/GenBank/DDBJ whole genome shotgun (WGS) entry which is preliminary data.</text>
</comment>
<evidence type="ECO:0000313" key="8">
    <source>
        <dbReference type="EMBL" id="RFB04870.1"/>
    </source>
</evidence>
<feature type="transmembrane region" description="Helical" evidence="7">
    <location>
        <begin position="330"/>
        <end position="349"/>
    </location>
</feature>
<keyword evidence="3" id="KW-1003">Cell membrane</keyword>
<dbReference type="RefSeq" id="WP_116391501.1">
    <property type="nucleotide sequence ID" value="NZ_QUQO01000001.1"/>
</dbReference>
<dbReference type="PIRSF" id="PIRSF006603">
    <property type="entry name" value="DinF"/>
    <property type="match status" value="1"/>
</dbReference>
<dbReference type="NCBIfam" id="TIGR00797">
    <property type="entry name" value="matE"/>
    <property type="match status" value="1"/>
</dbReference>
<evidence type="ECO:0000256" key="4">
    <source>
        <dbReference type="ARBA" id="ARBA00022692"/>
    </source>
</evidence>
<feature type="transmembrane region" description="Helical" evidence="7">
    <location>
        <begin position="404"/>
        <end position="423"/>
    </location>
</feature>
<keyword evidence="6 7" id="KW-0472">Membrane</keyword>
<feature type="transmembrane region" description="Helical" evidence="7">
    <location>
        <begin position="429"/>
        <end position="447"/>
    </location>
</feature>
<feature type="transmembrane region" description="Helical" evidence="7">
    <location>
        <begin position="21"/>
        <end position="46"/>
    </location>
</feature>
<comment type="subcellular location">
    <subcellularLocation>
        <location evidence="1">Cell inner membrane</location>
        <topology evidence="1">Multi-pass membrane protein</topology>
    </subcellularLocation>
</comment>
<feature type="transmembrane region" description="Helical" evidence="7">
    <location>
        <begin position="104"/>
        <end position="124"/>
    </location>
</feature>
<evidence type="ECO:0000256" key="1">
    <source>
        <dbReference type="ARBA" id="ARBA00004429"/>
    </source>
</evidence>
<keyword evidence="2" id="KW-0813">Transport</keyword>
<feature type="transmembrane region" description="Helical" evidence="7">
    <location>
        <begin position="206"/>
        <end position="227"/>
    </location>
</feature>
<feature type="transmembrane region" description="Helical" evidence="7">
    <location>
        <begin position="144"/>
        <end position="166"/>
    </location>
</feature>
<sequence>MNSARAAARTRLRRQRLLAGPVGRVLFALSWPVSLGLFSVIAFNIVDTLYIGRLGPDQLAAIGYCFPVIFSMSAVSIGMANGATSVVSRSLGRGDADRARIRTTDTIIFTGILSLLMTGGMFLIDETVFGWLGTPQRLMPFVHQYMNVWFLGLPFLMMPIVLNGLIRATGDAIFPSSLMIMAAAINAVISPFLVFGIWGAPDLGMAGAAWATIMARAVVFICSFVYLQRQKLVEFTGHDFGIFRSSVAEITRFGAPAFFAQLVSPLSAAIGVRLLTLSSTDAVAAYTVGTRIESLMLVPFMALSSGIGPFTGQNIGAGKPHRLRSAQIKALLFGLGWGLVVFAILTAFGSQLAGLFSREASIVGLADHYLSFIALGVWGAGFLHVSVGVANPLGYPNLGMTLSIIRHLVLFAGLSLVLILGFGTDPFQTVIMAGPAAYIVAGLFAALMTRRLIVREEAAMGRSASAPSQH</sequence>
<dbReference type="GO" id="GO:0015297">
    <property type="term" value="F:antiporter activity"/>
    <property type="evidence" value="ECO:0007669"/>
    <property type="project" value="InterPro"/>
</dbReference>
<dbReference type="Pfam" id="PF01554">
    <property type="entry name" value="MatE"/>
    <property type="match status" value="2"/>
</dbReference>
<feature type="transmembrane region" description="Helical" evidence="7">
    <location>
        <begin position="178"/>
        <end position="200"/>
    </location>
</feature>
<keyword evidence="9" id="KW-1185">Reference proteome</keyword>